<dbReference type="EMBL" id="WBJY01000002">
    <property type="protein sequence ID" value="KAB1648366.1"/>
    <property type="molecule type" value="Genomic_DNA"/>
</dbReference>
<dbReference type="SUPFAM" id="SSF51905">
    <property type="entry name" value="FAD/NAD(P)-binding domain"/>
    <property type="match status" value="1"/>
</dbReference>
<evidence type="ECO:0000313" key="6">
    <source>
        <dbReference type="EMBL" id="KAB1648366.1"/>
    </source>
</evidence>
<dbReference type="Pfam" id="PF07992">
    <property type="entry name" value="Pyr_redox_2"/>
    <property type="match status" value="1"/>
</dbReference>
<comment type="caution">
    <text evidence="6">The sequence shown here is derived from an EMBL/GenBank/DDBJ whole genome shotgun (WGS) entry which is preliminary data.</text>
</comment>
<dbReference type="GO" id="GO:0004791">
    <property type="term" value="F:thioredoxin-disulfide reductase (NADPH) activity"/>
    <property type="evidence" value="ECO:0007669"/>
    <property type="project" value="UniProtKB-EC"/>
</dbReference>
<feature type="region of interest" description="Disordered" evidence="4">
    <location>
        <begin position="118"/>
        <end position="137"/>
    </location>
</feature>
<gene>
    <name evidence="6" type="ORF">F8O04_11785</name>
</gene>
<dbReference type="RefSeq" id="WP_158029561.1">
    <property type="nucleotide sequence ID" value="NZ_BMHG01000001.1"/>
</dbReference>
<organism evidence="6 7">
    <name type="scientific">Pseudoclavibacter endophyticus</name>
    <dbReference type="NCBI Taxonomy" id="1778590"/>
    <lineage>
        <taxon>Bacteria</taxon>
        <taxon>Bacillati</taxon>
        <taxon>Actinomycetota</taxon>
        <taxon>Actinomycetes</taxon>
        <taxon>Micrococcales</taxon>
        <taxon>Microbacteriaceae</taxon>
        <taxon>Pseudoclavibacter</taxon>
    </lineage>
</organism>
<feature type="domain" description="FAD/NAD(P)-binding" evidence="5">
    <location>
        <begin position="33"/>
        <end position="349"/>
    </location>
</feature>
<dbReference type="OrthoDB" id="9786503at2"/>
<dbReference type="InterPro" id="IPR050097">
    <property type="entry name" value="Ferredoxin-NADP_redctase_2"/>
</dbReference>
<evidence type="ECO:0000313" key="7">
    <source>
        <dbReference type="Proteomes" id="UP000431744"/>
    </source>
</evidence>
<dbReference type="PRINTS" id="PR00368">
    <property type="entry name" value="FADPNR"/>
</dbReference>
<proteinExistence type="predicted"/>
<dbReference type="InterPro" id="IPR023753">
    <property type="entry name" value="FAD/NAD-binding_dom"/>
</dbReference>
<evidence type="ECO:0000256" key="2">
    <source>
        <dbReference type="ARBA" id="ARBA00023002"/>
    </source>
</evidence>
<keyword evidence="7" id="KW-1185">Reference proteome</keyword>
<accession>A0A6H9WP18</accession>
<comment type="catalytic activity">
    <reaction evidence="3">
        <text>[thioredoxin]-dithiol + NADP(+) = [thioredoxin]-disulfide + NADPH + H(+)</text>
        <dbReference type="Rhea" id="RHEA:20345"/>
        <dbReference type="Rhea" id="RHEA-COMP:10698"/>
        <dbReference type="Rhea" id="RHEA-COMP:10700"/>
        <dbReference type="ChEBI" id="CHEBI:15378"/>
        <dbReference type="ChEBI" id="CHEBI:29950"/>
        <dbReference type="ChEBI" id="CHEBI:50058"/>
        <dbReference type="ChEBI" id="CHEBI:57783"/>
        <dbReference type="ChEBI" id="CHEBI:58349"/>
        <dbReference type="EC" id="1.8.1.9"/>
    </reaction>
</comment>
<dbReference type="PRINTS" id="PR00411">
    <property type="entry name" value="PNDRDTASEI"/>
</dbReference>
<dbReference type="Gene3D" id="3.50.50.60">
    <property type="entry name" value="FAD/NAD(P)-binding domain"/>
    <property type="match status" value="2"/>
</dbReference>
<dbReference type="PANTHER" id="PTHR48105">
    <property type="entry name" value="THIOREDOXIN REDUCTASE 1-RELATED-RELATED"/>
    <property type="match status" value="1"/>
</dbReference>
<feature type="compositionally biased region" description="Low complexity" evidence="4">
    <location>
        <begin position="124"/>
        <end position="137"/>
    </location>
</feature>
<sequence>MSGTQRDGQDAAAGASPARAAFGEALADPVVRDVVVVGGGAAGLNAALMLARSRRSVTVIDAGQQRNGAADGVHGLLGLEGIPPGELLARGRREVVSYGGEVRDGEVTAVEALDVSSDPDADVADTASGTAAPGTGPADVTVGATGLAAGPARFAVTLADGSRLRARRLVIATGLVDELPDVPGVRERWGRDVLHCPYCHGWEVRDRAIVVFANGPVLTHQAMLFRQLSDRVTLLTFDHEVGADDAATLAATGITVVDDAVEAIEVADDRVVGVRIAGGAVIDADAVVVASRLIARLGPFGELGLTVAHHPMGEYVEADETGRTSVEGVWVAGNVTDLAAQVGAAAASGALAGAHVNADLVMEEAKRATARASAIA</sequence>
<keyword evidence="1" id="KW-0285">Flavoprotein</keyword>
<name>A0A6H9WP18_9MICO</name>
<evidence type="ECO:0000256" key="1">
    <source>
        <dbReference type="ARBA" id="ARBA00022630"/>
    </source>
</evidence>
<dbReference type="Proteomes" id="UP000431744">
    <property type="component" value="Unassembled WGS sequence"/>
</dbReference>
<evidence type="ECO:0000256" key="4">
    <source>
        <dbReference type="SAM" id="MobiDB-lite"/>
    </source>
</evidence>
<reference evidence="6 7" key="1">
    <citation type="submission" date="2019-09" db="EMBL/GenBank/DDBJ databases">
        <title>Phylogeny of genus Pseudoclavibacter and closely related genus.</title>
        <authorList>
            <person name="Li Y."/>
        </authorList>
    </citation>
    <scope>NUCLEOTIDE SEQUENCE [LARGE SCALE GENOMIC DNA]</scope>
    <source>
        <strain evidence="6 7">EGI 60007</strain>
    </source>
</reference>
<evidence type="ECO:0000256" key="3">
    <source>
        <dbReference type="ARBA" id="ARBA00048132"/>
    </source>
</evidence>
<dbReference type="InterPro" id="IPR036188">
    <property type="entry name" value="FAD/NAD-bd_sf"/>
</dbReference>
<evidence type="ECO:0000259" key="5">
    <source>
        <dbReference type="Pfam" id="PF07992"/>
    </source>
</evidence>
<keyword evidence="2" id="KW-0560">Oxidoreductase</keyword>
<dbReference type="AlphaFoldDB" id="A0A6H9WP18"/>
<protein>
    <submittedName>
        <fullName evidence="6">NAD(P)/FAD-dependent oxidoreductase</fullName>
    </submittedName>
</protein>